<sequence length="119" mass="12548">MPGWGKLVAGAVIGVAGALYATNEELRKGLPRTARDLPVTVRRRFEAARNAGREASARRRAEILRELESHGGGHTGRRSLEVPAGGQDALTETVPEALPEAPATGTTGEFPLSPPTKDV</sequence>
<evidence type="ECO:0000256" key="1">
    <source>
        <dbReference type="SAM" id="MobiDB-lite"/>
    </source>
</evidence>
<dbReference type="AlphaFoldDB" id="A0A6J4QTI0"/>
<organism evidence="2">
    <name type="scientific">uncultured Rubrobacteraceae bacterium</name>
    <dbReference type="NCBI Taxonomy" id="349277"/>
    <lineage>
        <taxon>Bacteria</taxon>
        <taxon>Bacillati</taxon>
        <taxon>Actinomycetota</taxon>
        <taxon>Rubrobacteria</taxon>
        <taxon>Rubrobacterales</taxon>
        <taxon>Rubrobacteraceae</taxon>
        <taxon>environmental samples</taxon>
    </lineage>
</organism>
<dbReference type="EMBL" id="CADCVE010000037">
    <property type="protein sequence ID" value="CAA9453130.1"/>
    <property type="molecule type" value="Genomic_DNA"/>
</dbReference>
<accession>A0A6J4QTI0</accession>
<name>A0A6J4QTI0_9ACTN</name>
<protein>
    <submittedName>
        <fullName evidence="2">Uncharacterized protein</fullName>
    </submittedName>
</protein>
<evidence type="ECO:0000313" key="2">
    <source>
        <dbReference type="EMBL" id="CAA9453130.1"/>
    </source>
</evidence>
<reference evidence="2" key="1">
    <citation type="submission" date="2020-02" db="EMBL/GenBank/DDBJ databases">
        <authorList>
            <person name="Meier V. D."/>
        </authorList>
    </citation>
    <scope>NUCLEOTIDE SEQUENCE</scope>
    <source>
        <strain evidence="2">AVDCRST_MAG28</strain>
    </source>
</reference>
<proteinExistence type="predicted"/>
<feature type="region of interest" description="Disordered" evidence="1">
    <location>
        <begin position="65"/>
        <end position="119"/>
    </location>
</feature>
<gene>
    <name evidence="2" type="ORF">AVDCRST_MAG28-2011</name>
</gene>